<name>A0A1D9G5D7_MOOP1</name>
<evidence type="ECO:0000259" key="1">
    <source>
        <dbReference type="SMART" id="SM01022"/>
    </source>
</evidence>
<reference evidence="3" key="1">
    <citation type="submission" date="2016-10" db="EMBL/GenBank/DDBJ databases">
        <title>Comparative genomics uncovers the prolific and rare metabolic potential of the cyanobacterial genus Moorea.</title>
        <authorList>
            <person name="Leao T."/>
            <person name="Castelao G."/>
            <person name="Korobeynikov A."/>
            <person name="Monroe E.A."/>
            <person name="Podell S."/>
            <person name="Glukhov E."/>
            <person name="Allen E."/>
            <person name="Gerwick W.H."/>
            <person name="Gerwick L."/>
        </authorList>
    </citation>
    <scope>NUCLEOTIDE SEQUENCE [LARGE SCALE GENOMIC DNA]</scope>
    <source>
        <strain evidence="3">JHB</strain>
    </source>
</reference>
<dbReference type="Pfam" id="PF04266">
    <property type="entry name" value="ASCH"/>
    <property type="match status" value="1"/>
</dbReference>
<protein>
    <submittedName>
        <fullName evidence="2">ASCH domain-containing protein</fullName>
    </submittedName>
</protein>
<dbReference type="SMART" id="SM01022">
    <property type="entry name" value="ASCH"/>
    <property type="match status" value="1"/>
</dbReference>
<evidence type="ECO:0000313" key="2">
    <source>
        <dbReference type="EMBL" id="AOY82715.1"/>
    </source>
</evidence>
<dbReference type="InterPro" id="IPR007374">
    <property type="entry name" value="ASCH_domain"/>
</dbReference>
<gene>
    <name evidence="2" type="ORF">BJP36_25185</name>
</gene>
<accession>A0A1D9G5D7</accession>
<dbReference type="SUPFAM" id="SSF88697">
    <property type="entry name" value="PUA domain-like"/>
    <property type="match status" value="1"/>
</dbReference>
<dbReference type="Gene3D" id="2.30.130.30">
    <property type="entry name" value="Hypothetical protein"/>
    <property type="match status" value="1"/>
</dbReference>
<sequence>MPNVLLLSIRPKYASQLFNGTKKIELRRVRPRLEAGDIVVVYVSAPDKVLSGFFEVEDVIQDRPDNLWYKVKDNAGIEKKDFNEYYEEAAVGYGICLKLIEHFEPPVTLQDLRAKWANFRPPQSYHYLTTREFEYLKSIVEDKMEIRSEHYIN</sequence>
<dbReference type="EMBL" id="CP017708">
    <property type="protein sequence ID" value="AOY82715.1"/>
    <property type="molecule type" value="Genomic_DNA"/>
</dbReference>
<dbReference type="AlphaFoldDB" id="A0A1D9G5D7"/>
<dbReference type="InterPro" id="IPR015947">
    <property type="entry name" value="PUA-like_sf"/>
</dbReference>
<proteinExistence type="predicted"/>
<feature type="domain" description="ASCH" evidence="1">
    <location>
        <begin position="7"/>
        <end position="107"/>
    </location>
</feature>
<organism evidence="2 3">
    <name type="scientific">Moorena producens (strain JHB)</name>
    <dbReference type="NCBI Taxonomy" id="1454205"/>
    <lineage>
        <taxon>Bacteria</taxon>
        <taxon>Bacillati</taxon>
        <taxon>Cyanobacteriota</taxon>
        <taxon>Cyanophyceae</taxon>
        <taxon>Coleofasciculales</taxon>
        <taxon>Coleofasciculaceae</taxon>
        <taxon>Moorena</taxon>
    </lineage>
</organism>
<evidence type="ECO:0000313" key="3">
    <source>
        <dbReference type="Proteomes" id="UP000176944"/>
    </source>
</evidence>
<dbReference type="Proteomes" id="UP000176944">
    <property type="component" value="Chromosome"/>
</dbReference>